<keyword evidence="1" id="KW-0812">Transmembrane</keyword>
<protein>
    <submittedName>
        <fullName evidence="3">Uncharacterized protein LOC104784484</fullName>
    </submittedName>
</protein>
<feature type="transmembrane region" description="Helical" evidence="1">
    <location>
        <begin position="20"/>
        <end position="43"/>
    </location>
</feature>
<gene>
    <name evidence="3" type="primary">LOC104784484</name>
</gene>
<sequence length="125" mass="13897">MMMPDYRSTVGLKNKCHCRLLVPVSDVVVTLVLIYVSKLQLWFGCVVDLCQFRPAVAFPPVHCLFGSACTPCRSVSFLADSSQTLRDVSVVVVASGSVFEALCPSMRLFTCRVMLSLFLRDWLSL</sequence>
<keyword evidence="1" id="KW-0472">Membrane</keyword>
<accession>A0ABM0YY77</accession>
<keyword evidence="2" id="KW-1185">Reference proteome</keyword>
<evidence type="ECO:0000256" key="1">
    <source>
        <dbReference type="SAM" id="Phobius"/>
    </source>
</evidence>
<organism evidence="2 3">
    <name type="scientific">Camelina sativa</name>
    <name type="common">False flax</name>
    <name type="synonym">Myagrum sativum</name>
    <dbReference type="NCBI Taxonomy" id="90675"/>
    <lineage>
        <taxon>Eukaryota</taxon>
        <taxon>Viridiplantae</taxon>
        <taxon>Streptophyta</taxon>
        <taxon>Embryophyta</taxon>
        <taxon>Tracheophyta</taxon>
        <taxon>Spermatophyta</taxon>
        <taxon>Magnoliopsida</taxon>
        <taxon>eudicotyledons</taxon>
        <taxon>Gunneridae</taxon>
        <taxon>Pentapetalae</taxon>
        <taxon>rosids</taxon>
        <taxon>malvids</taxon>
        <taxon>Brassicales</taxon>
        <taxon>Brassicaceae</taxon>
        <taxon>Camelineae</taxon>
        <taxon>Camelina</taxon>
    </lineage>
</organism>
<reference evidence="3" key="2">
    <citation type="submission" date="2025-08" db="UniProtKB">
        <authorList>
            <consortium name="RefSeq"/>
        </authorList>
    </citation>
    <scope>IDENTIFICATION</scope>
    <source>
        <tissue evidence="3">Leaf</tissue>
    </source>
</reference>
<name>A0ABM0YY77_CAMSA</name>
<proteinExistence type="predicted"/>
<dbReference type="GeneID" id="104784484"/>
<dbReference type="RefSeq" id="XP_010507811.1">
    <property type="nucleotide sequence ID" value="XM_010509509.2"/>
</dbReference>
<evidence type="ECO:0000313" key="3">
    <source>
        <dbReference type="RefSeq" id="XP_010507811.1"/>
    </source>
</evidence>
<dbReference type="Proteomes" id="UP000694864">
    <property type="component" value="Chromosome 5"/>
</dbReference>
<reference evidence="2" key="1">
    <citation type="journal article" date="2014" name="Nat. Commun.">
        <title>The emerging biofuel crop Camelina sativa retains a highly undifferentiated hexaploid genome structure.</title>
        <authorList>
            <person name="Kagale S."/>
            <person name="Koh C."/>
            <person name="Nixon J."/>
            <person name="Bollina V."/>
            <person name="Clarke W.E."/>
            <person name="Tuteja R."/>
            <person name="Spillane C."/>
            <person name="Robinson S.J."/>
            <person name="Links M.G."/>
            <person name="Clarke C."/>
            <person name="Higgins E.E."/>
            <person name="Huebert T."/>
            <person name="Sharpe A.G."/>
            <person name="Parkin I.A."/>
        </authorList>
    </citation>
    <scope>NUCLEOTIDE SEQUENCE [LARGE SCALE GENOMIC DNA]</scope>
    <source>
        <strain evidence="2">cv. DH55</strain>
    </source>
</reference>
<evidence type="ECO:0000313" key="2">
    <source>
        <dbReference type="Proteomes" id="UP000694864"/>
    </source>
</evidence>
<keyword evidence="1" id="KW-1133">Transmembrane helix</keyword>